<dbReference type="Proteomes" id="UP001597048">
    <property type="component" value="Unassembled WGS sequence"/>
</dbReference>
<dbReference type="NCBIfam" id="TIGR03899">
    <property type="entry name" value="TIGR03899 family protein"/>
    <property type="match status" value="1"/>
</dbReference>
<organism evidence="1 2">
    <name type="scientific">Oceanisphaera ostreae</name>
    <dbReference type="NCBI Taxonomy" id="914151"/>
    <lineage>
        <taxon>Bacteria</taxon>
        <taxon>Pseudomonadati</taxon>
        <taxon>Pseudomonadota</taxon>
        <taxon>Gammaproteobacteria</taxon>
        <taxon>Aeromonadales</taxon>
        <taxon>Aeromonadaceae</taxon>
        <taxon>Oceanisphaera</taxon>
    </lineage>
</organism>
<gene>
    <name evidence="1" type="ORF">ACFQ1C_00235</name>
</gene>
<evidence type="ECO:0000313" key="2">
    <source>
        <dbReference type="Proteomes" id="UP001597048"/>
    </source>
</evidence>
<evidence type="ECO:0000313" key="1">
    <source>
        <dbReference type="EMBL" id="MFD1006601.1"/>
    </source>
</evidence>
<sequence>MKLKNATLDKKIRNRKALLLQLAEQRGIAGLLHGDAKISFGERFSVRHQLDQAARQKNLETIIELASQQGGDEVGNEPDPDWLSHYLELAENIRHPAMQQFWANILSQEVLNPGHCSIQALSGLRYMTQKDALLLQKASALGCHFGDDNLRLLFGYQYKTLLQGLRQQRLNLGRYRLPYAGLLQLFELGLLHQSELESGELSLTAPLTVELNTHAMTLQPQRKGIRLLYYRFTTIGNELAGLITESTPADYRHDLQDLLAPLGQLSQKNQL</sequence>
<comment type="caution">
    <text evidence="1">The sequence shown here is derived from an EMBL/GenBank/DDBJ whole genome shotgun (WGS) entry which is preliminary data.</text>
</comment>
<keyword evidence="2" id="KW-1185">Reference proteome</keyword>
<reference evidence="2" key="1">
    <citation type="journal article" date="2019" name="Int. J. Syst. Evol. Microbiol.">
        <title>The Global Catalogue of Microorganisms (GCM) 10K type strain sequencing project: providing services to taxonomists for standard genome sequencing and annotation.</title>
        <authorList>
            <consortium name="The Broad Institute Genomics Platform"/>
            <consortium name="The Broad Institute Genome Sequencing Center for Infectious Disease"/>
            <person name="Wu L."/>
            <person name="Ma J."/>
        </authorList>
    </citation>
    <scope>NUCLEOTIDE SEQUENCE [LARGE SCALE GENOMIC DNA]</scope>
    <source>
        <strain evidence="2">CCUG 60525</strain>
    </source>
</reference>
<name>A0ABW3KDP7_9GAMM</name>
<accession>A0ABW3KDP7</accession>
<dbReference type="RefSeq" id="WP_379556523.1">
    <property type="nucleotide sequence ID" value="NZ_JBHTJS010000001.1"/>
</dbReference>
<dbReference type="InterPro" id="IPR021254">
    <property type="entry name" value="DUF2806"/>
</dbReference>
<dbReference type="Pfam" id="PF10987">
    <property type="entry name" value="DUF2806"/>
    <property type="match status" value="1"/>
</dbReference>
<proteinExistence type="predicted"/>
<dbReference type="EMBL" id="JBHTJS010000001">
    <property type="protein sequence ID" value="MFD1006601.1"/>
    <property type="molecule type" value="Genomic_DNA"/>
</dbReference>
<protein>
    <submittedName>
        <fullName evidence="1">TIGR03899 family protein</fullName>
    </submittedName>
</protein>